<dbReference type="EMBL" id="JAPEUR010000015">
    <property type="protein sequence ID" value="KAJ4328079.1"/>
    <property type="molecule type" value="Genomic_DNA"/>
</dbReference>
<dbReference type="AlphaFoldDB" id="A0A9W8WLS3"/>
<feature type="region of interest" description="Disordered" evidence="1">
    <location>
        <begin position="62"/>
        <end position="82"/>
    </location>
</feature>
<protein>
    <submittedName>
        <fullName evidence="2">Uncharacterized protein</fullName>
    </submittedName>
</protein>
<sequence>MCTTTFLQWYCPGCKCLRSYDQDEETCEHVKNNEPEKCWKEIKSEKLKTLLPCQVCLEKQKEEHKRKYGKEDAIEHNKRAKV</sequence>
<comment type="caution">
    <text evidence="2">The sequence shown here is derived from an EMBL/GenBank/DDBJ whole genome shotgun (WGS) entry which is preliminary data.</text>
</comment>
<evidence type="ECO:0000313" key="2">
    <source>
        <dbReference type="EMBL" id="KAJ4328079.1"/>
    </source>
</evidence>
<dbReference type="Proteomes" id="UP001140502">
    <property type="component" value="Unassembled WGS sequence"/>
</dbReference>
<keyword evidence="3" id="KW-1185">Reference proteome</keyword>
<organism evidence="2 3">
    <name type="scientific">Fusarium piperis</name>
    <dbReference type="NCBI Taxonomy" id="1435070"/>
    <lineage>
        <taxon>Eukaryota</taxon>
        <taxon>Fungi</taxon>
        <taxon>Dikarya</taxon>
        <taxon>Ascomycota</taxon>
        <taxon>Pezizomycotina</taxon>
        <taxon>Sordariomycetes</taxon>
        <taxon>Hypocreomycetidae</taxon>
        <taxon>Hypocreales</taxon>
        <taxon>Nectriaceae</taxon>
        <taxon>Fusarium</taxon>
        <taxon>Fusarium solani species complex</taxon>
    </lineage>
</organism>
<name>A0A9W8WLS3_9HYPO</name>
<evidence type="ECO:0000256" key="1">
    <source>
        <dbReference type="SAM" id="MobiDB-lite"/>
    </source>
</evidence>
<reference evidence="2" key="1">
    <citation type="submission" date="2022-10" db="EMBL/GenBank/DDBJ databases">
        <title>Tapping the CABI collections for fungal endophytes: first genome assemblies for Collariella, Neodidymelliopsis, Ascochyta clinopodiicola, Didymella pomorum, Didymosphaeria variabile, Neocosmospora piperis and Neocucurbitaria cava.</title>
        <authorList>
            <person name="Hill R."/>
        </authorList>
    </citation>
    <scope>NUCLEOTIDE SEQUENCE</scope>
    <source>
        <strain evidence="2">IMI 366586</strain>
    </source>
</reference>
<proteinExistence type="predicted"/>
<gene>
    <name evidence="2" type="ORF">N0V84_001447</name>
</gene>
<accession>A0A9W8WLS3</accession>
<evidence type="ECO:0000313" key="3">
    <source>
        <dbReference type="Proteomes" id="UP001140502"/>
    </source>
</evidence>